<sequence>MKNSRKRHAAGDEGEALLVTAVLLLALNLRGPVVAVAAVTGGIADDLRVDATTLGLFTSLPVLCFGLGAPLASVVLARLGVGRGVLLALCALGTGILVRSSGGLGTALAGTVIMGLAVSVSNVAVPMVIGHHLPRRAATVLGAYGAFINLGSMLALGITAPLERSLGWRAALAGGVGLVALASAAWWLALRGSLADTSAAADVTAGPGDVSGGWWRNPVVWGLTLSFACLAFCYLGITAWLPLVLHDRAGLSTAGAPLGSTVFQLASVLGGLGFPLLMRGPRRRVPLVLSVSAAMTVLPLGLLSAPALWTVWCAVGGAAQGSGLTLVLSLVVERARDLRENRRWSALVQGAGYLVAAPAAALIGGVHDATGGWHTPLLVITAVGLALAPAGLVAALRGHTAPAASAGGARAQART</sequence>
<feature type="transmembrane region" description="Helical" evidence="1">
    <location>
        <begin position="309"/>
        <end position="332"/>
    </location>
</feature>
<proteinExistence type="predicted"/>
<protein>
    <submittedName>
        <fullName evidence="2">MFS transporter</fullName>
    </submittedName>
</protein>
<dbReference type="AlphaFoldDB" id="A0A917XGS3"/>
<dbReference type="GO" id="GO:0022857">
    <property type="term" value="F:transmembrane transporter activity"/>
    <property type="evidence" value="ECO:0007669"/>
    <property type="project" value="InterPro"/>
</dbReference>
<dbReference type="EMBL" id="BMML01000011">
    <property type="protein sequence ID" value="GGN20396.1"/>
    <property type="molecule type" value="Genomic_DNA"/>
</dbReference>
<feature type="transmembrane region" description="Helical" evidence="1">
    <location>
        <begin position="166"/>
        <end position="189"/>
    </location>
</feature>
<dbReference type="PANTHER" id="PTHR23523">
    <property type="match status" value="1"/>
</dbReference>
<accession>A0A917XGS3</accession>
<dbReference type="RefSeq" id="WP_189265114.1">
    <property type="nucleotide sequence ID" value="NZ_BMML01000011.1"/>
</dbReference>
<feature type="transmembrane region" description="Helical" evidence="1">
    <location>
        <begin position="108"/>
        <end position="129"/>
    </location>
</feature>
<evidence type="ECO:0000256" key="1">
    <source>
        <dbReference type="SAM" id="Phobius"/>
    </source>
</evidence>
<gene>
    <name evidence="2" type="ORF">GCM10011578_050940</name>
</gene>
<dbReference type="SUPFAM" id="SSF103473">
    <property type="entry name" value="MFS general substrate transporter"/>
    <property type="match status" value="1"/>
</dbReference>
<feature type="transmembrane region" description="Helical" evidence="1">
    <location>
        <begin position="219"/>
        <end position="241"/>
    </location>
</feature>
<dbReference type="InterPro" id="IPR036259">
    <property type="entry name" value="MFS_trans_sf"/>
</dbReference>
<feature type="transmembrane region" description="Helical" evidence="1">
    <location>
        <begin position="53"/>
        <end position="77"/>
    </location>
</feature>
<feature type="transmembrane region" description="Helical" evidence="1">
    <location>
        <begin position="285"/>
        <end position="303"/>
    </location>
</feature>
<keyword evidence="1" id="KW-1133">Transmembrane helix</keyword>
<dbReference type="InterPro" id="IPR011701">
    <property type="entry name" value="MFS"/>
</dbReference>
<organism evidence="2 3">
    <name type="scientific">Streptomyces fuscichromogenes</name>
    <dbReference type="NCBI Taxonomy" id="1324013"/>
    <lineage>
        <taxon>Bacteria</taxon>
        <taxon>Bacillati</taxon>
        <taxon>Actinomycetota</taxon>
        <taxon>Actinomycetes</taxon>
        <taxon>Kitasatosporales</taxon>
        <taxon>Streptomycetaceae</taxon>
        <taxon>Streptomyces</taxon>
    </lineage>
</organism>
<dbReference type="InterPro" id="IPR052524">
    <property type="entry name" value="MFS_Cyanate_Porter"/>
</dbReference>
<dbReference type="PANTHER" id="PTHR23523:SF2">
    <property type="entry name" value="2-NITROIMIDAZOLE TRANSPORTER"/>
    <property type="match status" value="1"/>
</dbReference>
<feature type="transmembrane region" description="Helical" evidence="1">
    <location>
        <begin position="377"/>
        <end position="396"/>
    </location>
</feature>
<feature type="transmembrane region" description="Helical" evidence="1">
    <location>
        <begin position="261"/>
        <end position="278"/>
    </location>
</feature>
<evidence type="ECO:0000313" key="3">
    <source>
        <dbReference type="Proteomes" id="UP000653411"/>
    </source>
</evidence>
<reference evidence="2" key="2">
    <citation type="submission" date="2020-09" db="EMBL/GenBank/DDBJ databases">
        <authorList>
            <person name="Sun Q."/>
            <person name="Zhou Y."/>
        </authorList>
    </citation>
    <scope>NUCLEOTIDE SEQUENCE</scope>
    <source>
        <strain evidence="2">CGMCC 4.7110</strain>
    </source>
</reference>
<evidence type="ECO:0000313" key="2">
    <source>
        <dbReference type="EMBL" id="GGN20396.1"/>
    </source>
</evidence>
<dbReference type="Gene3D" id="1.20.1250.20">
    <property type="entry name" value="MFS general substrate transporter like domains"/>
    <property type="match status" value="2"/>
</dbReference>
<keyword evidence="1" id="KW-0812">Transmembrane</keyword>
<dbReference type="Pfam" id="PF07690">
    <property type="entry name" value="MFS_1"/>
    <property type="match status" value="1"/>
</dbReference>
<keyword evidence="1" id="KW-0472">Membrane</keyword>
<dbReference type="Proteomes" id="UP000653411">
    <property type="component" value="Unassembled WGS sequence"/>
</dbReference>
<feature type="transmembrane region" description="Helical" evidence="1">
    <location>
        <begin position="344"/>
        <end position="365"/>
    </location>
</feature>
<keyword evidence="3" id="KW-1185">Reference proteome</keyword>
<comment type="caution">
    <text evidence="2">The sequence shown here is derived from an EMBL/GenBank/DDBJ whole genome shotgun (WGS) entry which is preliminary data.</text>
</comment>
<feature type="transmembrane region" description="Helical" evidence="1">
    <location>
        <begin position="141"/>
        <end position="160"/>
    </location>
</feature>
<feature type="transmembrane region" description="Helical" evidence="1">
    <location>
        <begin position="84"/>
        <end position="102"/>
    </location>
</feature>
<reference evidence="2" key="1">
    <citation type="journal article" date="2014" name="Int. J. Syst. Evol. Microbiol.">
        <title>Complete genome sequence of Corynebacterium casei LMG S-19264T (=DSM 44701T), isolated from a smear-ripened cheese.</title>
        <authorList>
            <consortium name="US DOE Joint Genome Institute (JGI-PGF)"/>
            <person name="Walter F."/>
            <person name="Albersmeier A."/>
            <person name="Kalinowski J."/>
            <person name="Ruckert C."/>
        </authorList>
    </citation>
    <scope>NUCLEOTIDE SEQUENCE</scope>
    <source>
        <strain evidence="2">CGMCC 4.7110</strain>
    </source>
</reference>
<name>A0A917XGS3_9ACTN</name>